<feature type="signal peptide" evidence="2">
    <location>
        <begin position="1"/>
        <end position="19"/>
    </location>
</feature>
<evidence type="ECO:0000259" key="3">
    <source>
        <dbReference type="PROSITE" id="PS51123"/>
    </source>
</evidence>
<feature type="domain" description="OmpA-like" evidence="3">
    <location>
        <begin position="15"/>
        <end position="124"/>
    </location>
</feature>
<proteinExistence type="predicted"/>
<keyword evidence="1" id="KW-0472">Membrane</keyword>
<feature type="chain" id="PRO_5002310700" description="OmpA-like domain-containing protein" evidence="2">
    <location>
        <begin position="20"/>
        <end position="124"/>
    </location>
</feature>
<dbReference type="InterPro" id="IPR036737">
    <property type="entry name" value="OmpA-like_sf"/>
</dbReference>
<accession>A0A0D6Q120</accession>
<dbReference type="RefSeq" id="WP_048851784.1">
    <property type="nucleotide sequence ID" value="NZ_BANI01000137.1"/>
</dbReference>
<organism evidence="4 5">
    <name type="scientific">Komagataeibacter europaeus NBRC 3261</name>
    <dbReference type="NCBI Taxonomy" id="1234669"/>
    <lineage>
        <taxon>Bacteria</taxon>
        <taxon>Pseudomonadati</taxon>
        <taxon>Pseudomonadota</taxon>
        <taxon>Alphaproteobacteria</taxon>
        <taxon>Acetobacterales</taxon>
        <taxon>Acetobacteraceae</taxon>
        <taxon>Komagataeibacter</taxon>
    </lineage>
</organism>
<dbReference type="Gene3D" id="3.30.1330.60">
    <property type="entry name" value="OmpA-like domain"/>
    <property type="match status" value="1"/>
</dbReference>
<dbReference type="SUPFAM" id="SSF103088">
    <property type="entry name" value="OmpA-like"/>
    <property type="match status" value="1"/>
</dbReference>
<dbReference type="PROSITE" id="PS51123">
    <property type="entry name" value="OMPA_2"/>
    <property type="match status" value="1"/>
</dbReference>
<sequence>MRRLSLLLGLGLLTGCAGGHPGKYVVFFTQNSTQLDTPAQTVITQAAQRAASTHGKVRVEGYAAASHDLSADELLAIDRAKIVTRQLAVDGVDASRISQQPRGPVNNEDGALASRRVEIEVGGR</sequence>
<dbReference type="Proteomes" id="UP000032675">
    <property type="component" value="Unassembled WGS sequence"/>
</dbReference>
<evidence type="ECO:0000313" key="4">
    <source>
        <dbReference type="EMBL" id="GAN97242.1"/>
    </source>
</evidence>
<comment type="caution">
    <text evidence="4">The sequence shown here is derived from an EMBL/GenBank/DDBJ whole genome shotgun (WGS) entry which is preliminary data.</text>
</comment>
<keyword evidence="2" id="KW-0732">Signal</keyword>
<reference evidence="4 5" key="1">
    <citation type="submission" date="2012-11" db="EMBL/GenBank/DDBJ databases">
        <title>Whole genome sequence of Gluconacetobacter europaeus NBRC3261.</title>
        <authorList>
            <person name="Azuma Y."/>
            <person name="Higashiura N."/>
            <person name="Hirakawa H."/>
            <person name="Matsushita K."/>
        </authorList>
    </citation>
    <scope>NUCLEOTIDE SEQUENCE [LARGE SCALE GENOMIC DNA]</scope>
    <source>
        <strain evidence="4 5">NBRC 3261</strain>
    </source>
</reference>
<dbReference type="InterPro" id="IPR006665">
    <property type="entry name" value="OmpA-like"/>
</dbReference>
<dbReference type="PROSITE" id="PS51257">
    <property type="entry name" value="PROKAR_LIPOPROTEIN"/>
    <property type="match status" value="1"/>
</dbReference>
<name>A0A0D6Q120_KOMEU</name>
<dbReference type="AlphaFoldDB" id="A0A0D6Q120"/>
<gene>
    <name evidence="4" type="ORF">Geu3261_0156_045</name>
</gene>
<protein>
    <recommendedName>
        <fullName evidence="3">OmpA-like domain-containing protein</fullName>
    </recommendedName>
</protein>
<dbReference type="Pfam" id="PF00691">
    <property type="entry name" value="OmpA"/>
    <property type="match status" value="1"/>
</dbReference>
<evidence type="ECO:0000256" key="2">
    <source>
        <dbReference type="SAM" id="SignalP"/>
    </source>
</evidence>
<evidence type="ECO:0000313" key="5">
    <source>
        <dbReference type="Proteomes" id="UP000032675"/>
    </source>
</evidence>
<evidence type="ECO:0000256" key="1">
    <source>
        <dbReference type="PROSITE-ProRule" id="PRU00473"/>
    </source>
</evidence>
<dbReference type="GO" id="GO:0016020">
    <property type="term" value="C:membrane"/>
    <property type="evidence" value="ECO:0007669"/>
    <property type="project" value="UniProtKB-UniRule"/>
</dbReference>
<dbReference type="EMBL" id="BANI01000137">
    <property type="protein sequence ID" value="GAN97242.1"/>
    <property type="molecule type" value="Genomic_DNA"/>
</dbReference>